<protein>
    <recommendedName>
        <fullName evidence="5">Secreted protein</fullName>
    </recommendedName>
</protein>
<evidence type="ECO:0008006" key="5">
    <source>
        <dbReference type="Google" id="ProtNLM"/>
    </source>
</evidence>
<dbReference type="EMBL" id="BSND01000005">
    <property type="protein sequence ID" value="GLQ00108.1"/>
    <property type="molecule type" value="Genomic_DNA"/>
</dbReference>
<name>A0ABQ5TXB1_9GAMM</name>
<sequence>MKKIVWMLFSLVLLTLSQATWAATVVKADFEAGWPINDGGKFKFSGNFVAEDLNDDGILSFGEFSVFNAKSDHYSYSLSDLFDTGDIIINTQKWLANGISWVGAKELAYITWHPAGDVPQSINLNILQNPGEVRFTSFNVSAVPLPPAALLFAPALLGFMGLRRKAKQAV</sequence>
<reference evidence="3" key="1">
    <citation type="journal article" date="2014" name="Int. J. Syst. Evol. Microbiol.">
        <title>Complete genome of a new Firmicutes species belonging to the dominant human colonic microbiota ('Ruminococcus bicirculans') reveals two chromosomes and a selective capacity to utilize plant glucans.</title>
        <authorList>
            <consortium name="NISC Comparative Sequencing Program"/>
            <person name="Wegmann U."/>
            <person name="Louis P."/>
            <person name="Goesmann A."/>
            <person name="Henrissat B."/>
            <person name="Duncan S.H."/>
            <person name="Flint H.J."/>
        </authorList>
    </citation>
    <scope>NUCLEOTIDE SEQUENCE</scope>
    <source>
        <strain evidence="3">NBRC 102424</strain>
    </source>
</reference>
<keyword evidence="2" id="KW-0732">Signal</keyword>
<keyword evidence="4" id="KW-1185">Reference proteome</keyword>
<dbReference type="PROSITE" id="PS00018">
    <property type="entry name" value="EF_HAND_1"/>
    <property type="match status" value="1"/>
</dbReference>
<feature type="transmembrane region" description="Helical" evidence="1">
    <location>
        <begin position="143"/>
        <end position="162"/>
    </location>
</feature>
<keyword evidence="1" id="KW-0812">Transmembrane</keyword>
<comment type="caution">
    <text evidence="3">The sequence shown here is derived from an EMBL/GenBank/DDBJ whole genome shotgun (WGS) entry which is preliminary data.</text>
</comment>
<evidence type="ECO:0000313" key="3">
    <source>
        <dbReference type="EMBL" id="GLQ00108.1"/>
    </source>
</evidence>
<gene>
    <name evidence="3" type="ORF">GCM10007891_19610</name>
</gene>
<evidence type="ECO:0000256" key="2">
    <source>
        <dbReference type="SAM" id="SignalP"/>
    </source>
</evidence>
<dbReference type="RefSeq" id="WP_284723228.1">
    <property type="nucleotide sequence ID" value="NZ_BSND01000005.1"/>
</dbReference>
<evidence type="ECO:0000313" key="4">
    <source>
        <dbReference type="Proteomes" id="UP001161423"/>
    </source>
</evidence>
<evidence type="ECO:0000256" key="1">
    <source>
        <dbReference type="SAM" id="Phobius"/>
    </source>
</evidence>
<feature type="chain" id="PRO_5045159316" description="Secreted protein" evidence="2">
    <location>
        <begin position="23"/>
        <end position="170"/>
    </location>
</feature>
<accession>A0ABQ5TXB1</accession>
<feature type="signal peptide" evidence="2">
    <location>
        <begin position="1"/>
        <end position="22"/>
    </location>
</feature>
<keyword evidence="1" id="KW-1133">Transmembrane helix</keyword>
<organism evidence="3 4">
    <name type="scientific">Methylophaga thalassica</name>
    <dbReference type="NCBI Taxonomy" id="40223"/>
    <lineage>
        <taxon>Bacteria</taxon>
        <taxon>Pseudomonadati</taxon>
        <taxon>Pseudomonadota</taxon>
        <taxon>Gammaproteobacteria</taxon>
        <taxon>Thiotrichales</taxon>
        <taxon>Piscirickettsiaceae</taxon>
        <taxon>Methylophaga</taxon>
    </lineage>
</organism>
<dbReference type="InterPro" id="IPR018247">
    <property type="entry name" value="EF_Hand_1_Ca_BS"/>
</dbReference>
<proteinExistence type="predicted"/>
<keyword evidence="1" id="KW-0472">Membrane</keyword>
<dbReference type="Proteomes" id="UP001161423">
    <property type="component" value="Unassembled WGS sequence"/>
</dbReference>
<reference evidence="3" key="2">
    <citation type="submission" date="2023-01" db="EMBL/GenBank/DDBJ databases">
        <title>Draft genome sequence of Methylophaga thalassica strain NBRC 102424.</title>
        <authorList>
            <person name="Sun Q."/>
            <person name="Mori K."/>
        </authorList>
    </citation>
    <scope>NUCLEOTIDE SEQUENCE</scope>
    <source>
        <strain evidence="3">NBRC 102424</strain>
    </source>
</reference>